<evidence type="ECO:0000313" key="2">
    <source>
        <dbReference type="Proteomes" id="UP001480595"/>
    </source>
</evidence>
<sequence length="218" mass="20926">MVVAATTVSADYPFNNNTAFGTFASAYSGDSANGGVYSAPSGKCTQTEAMATIMGSGSAAPAAATFGGSSFTPSGTYVLTGSSWTTTFTGSDYGAWPTSGASGAFSSDTTVISTVKGTVTATLHRSAAPTGASYSSGASWDLASSYGWATVTASSQPSGGAGGYNGTFGSSSAAATPNGPSSTGAASPTSLPIDSAAGALTAMGSMLAAAGMFVMIAL</sequence>
<reference evidence="1 2" key="1">
    <citation type="submission" date="2023-01" db="EMBL/GenBank/DDBJ databases">
        <title>Analysis of 21 Apiospora genomes using comparative genomics revels a genus with tremendous synthesis potential of carbohydrate active enzymes and secondary metabolites.</title>
        <authorList>
            <person name="Sorensen T."/>
        </authorList>
    </citation>
    <scope>NUCLEOTIDE SEQUENCE [LARGE SCALE GENOMIC DNA]</scope>
    <source>
        <strain evidence="1 2">CBS 135458</strain>
    </source>
</reference>
<gene>
    <name evidence="1" type="ORF">PG994_012250</name>
</gene>
<evidence type="ECO:0000313" key="1">
    <source>
        <dbReference type="EMBL" id="KAK8050520.1"/>
    </source>
</evidence>
<dbReference type="RefSeq" id="XP_066712769.1">
    <property type="nucleotide sequence ID" value="XM_066863659.1"/>
</dbReference>
<proteinExistence type="predicted"/>
<dbReference type="Proteomes" id="UP001480595">
    <property type="component" value="Unassembled WGS sequence"/>
</dbReference>
<evidence type="ECO:0008006" key="3">
    <source>
        <dbReference type="Google" id="ProtNLM"/>
    </source>
</evidence>
<organism evidence="1 2">
    <name type="scientific">Apiospora phragmitis</name>
    <dbReference type="NCBI Taxonomy" id="2905665"/>
    <lineage>
        <taxon>Eukaryota</taxon>
        <taxon>Fungi</taxon>
        <taxon>Dikarya</taxon>
        <taxon>Ascomycota</taxon>
        <taxon>Pezizomycotina</taxon>
        <taxon>Sordariomycetes</taxon>
        <taxon>Xylariomycetidae</taxon>
        <taxon>Amphisphaeriales</taxon>
        <taxon>Apiosporaceae</taxon>
        <taxon>Apiospora</taxon>
    </lineage>
</organism>
<accession>A0ABR1TV68</accession>
<keyword evidence="2" id="KW-1185">Reference proteome</keyword>
<dbReference type="EMBL" id="JAQQWL010000011">
    <property type="protein sequence ID" value="KAK8050520.1"/>
    <property type="molecule type" value="Genomic_DNA"/>
</dbReference>
<comment type="caution">
    <text evidence="1">The sequence shown here is derived from an EMBL/GenBank/DDBJ whole genome shotgun (WGS) entry which is preliminary data.</text>
</comment>
<name>A0ABR1TV68_9PEZI</name>
<dbReference type="GeneID" id="92096722"/>
<protein>
    <recommendedName>
        <fullName evidence="3">Htaa domain-containing protein</fullName>
    </recommendedName>
</protein>